<dbReference type="Proteomes" id="UP000315369">
    <property type="component" value="Unassembled WGS sequence"/>
</dbReference>
<comment type="caution">
    <text evidence="2">The sequence shown here is derived from an EMBL/GenBank/DDBJ whole genome shotgun (WGS) entry which is preliminary data.</text>
</comment>
<name>A0A540X4B1_9BACT</name>
<evidence type="ECO:0000256" key="1">
    <source>
        <dbReference type="SAM" id="MobiDB-lite"/>
    </source>
</evidence>
<sequence>MMRSLFGLVVALSLFACKEEPRGQLEPIPRPPGLKDTPKEAGAAQPAAAPTADPSKVVLRWKPAAGAPVAYRLTLDRAGSAPAAVEEVEEAKPAKGKKGRDKEAPKPERAAAPSPAFPSAFTYVLEHGDSGDFRLRVIPEGTNAAEDTGTVSERGFVLDGLQGITRNTASLVLELPLSAVGPNDTWALGTELLTHDALGPTFTIVKTERRNRVKLTALTPADGGEQVATLEYDLLDQLAGKVATRRAMPAVPARAAIPEEGGDEPEGAPPTATDASAEVRIVGRGEFLVKAGKWRSWEGSITSSTRGTVSPTALQVPPGTVKLKLTALESAPAPAAPQPTAKPQQ</sequence>
<dbReference type="PROSITE" id="PS51257">
    <property type="entry name" value="PROKAR_LIPOPROTEIN"/>
    <property type="match status" value="1"/>
</dbReference>
<feature type="region of interest" description="Disordered" evidence="1">
    <location>
        <begin position="23"/>
        <end position="55"/>
    </location>
</feature>
<feature type="compositionally biased region" description="Low complexity" evidence="1">
    <location>
        <begin position="40"/>
        <end position="54"/>
    </location>
</feature>
<proteinExistence type="predicted"/>
<dbReference type="AlphaFoldDB" id="A0A540X4B1"/>
<dbReference type="OrthoDB" id="5506851at2"/>
<dbReference type="EMBL" id="VIFM01000030">
    <property type="protein sequence ID" value="TQF16078.1"/>
    <property type="molecule type" value="Genomic_DNA"/>
</dbReference>
<reference evidence="2 3" key="1">
    <citation type="submission" date="2019-06" db="EMBL/GenBank/DDBJ databases">
        <authorList>
            <person name="Livingstone P."/>
            <person name="Whitworth D."/>
        </authorList>
    </citation>
    <scope>NUCLEOTIDE SEQUENCE [LARGE SCALE GENOMIC DNA]</scope>
    <source>
        <strain evidence="2 3">AM401</strain>
    </source>
</reference>
<evidence type="ECO:0000313" key="2">
    <source>
        <dbReference type="EMBL" id="TQF16078.1"/>
    </source>
</evidence>
<feature type="region of interest" description="Disordered" evidence="1">
    <location>
        <begin position="253"/>
        <end position="279"/>
    </location>
</feature>
<accession>A0A540X4B1</accession>
<evidence type="ECO:0008006" key="4">
    <source>
        <dbReference type="Google" id="ProtNLM"/>
    </source>
</evidence>
<organism evidence="2 3">
    <name type="scientific">Myxococcus llanfairpwllgwyngyllgogerychwyrndrobwllllantysiliogogogochensis</name>
    <dbReference type="NCBI Taxonomy" id="2590453"/>
    <lineage>
        <taxon>Bacteria</taxon>
        <taxon>Pseudomonadati</taxon>
        <taxon>Myxococcota</taxon>
        <taxon>Myxococcia</taxon>
        <taxon>Myxococcales</taxon>
        <taxon>Cystobacterineae</taxon>
        <taxon>Myxococcaceae</taxon>
        <taxon>Myxococcus</taxon>
    </lineage>
</organism>
<evidence type="ECO:0000313" key="3">
    <source>
        <dbReference type="Proteomes" id="UP000315369"/>
    </source>
</evidence>
<feature type="compositionally biased region" description="Basic and acidic residues" evidence="1">
    <location>
        <begin position="100"/>
        <end position="109"/>
    </location>
</feature>
<gene>
    <name evidence="2" type="ORF">FJV41_10415</name>
</gene>
<feature type="region of interest" description="Disordered" evidence="1">
    <location>
        <begin position="82"/>
        <end position="115"/>
    </location>
</feature>
<keyword evidence="3" id="KW-1185">Reference proteome</keyword>
<protein>
    <recommendedName>
        <fullName evidence="4">Lipoprotein</fullName>
    </recommendedName>
</protein>